<evidence type="ECO:0000313" key="2">
    <source>
        <dbReference type="Proteomes" id="UP000246005"/>
    </source>
</evidence>
<name>A0A316HNR1_9PSEU</name>
<proteinExistence type="predicted"/>
<gene>
    <name evidence="1" type="ORF">C8D88_11688</name>
</gene>
<dbReference type="AlphaFoldDB" id="A0A316HNR1"/>
<protein>
    <submittedName>
        <fullName evidence="1">Uncharacterized protein</fullName>
    </submittedName>
</protein>
<dbReference type="EMBL" id="QGHB01000016">
    <property type="protein sequence ID" value="PWK81677.1"/>
    <property type="molecule type" value="Genomic_DNA"/>
</dbReference>
<sequence>MTAEPIAKKVTRYGCPFCHRTRSSKKATREHMARCWRNPEVRACLTCENYDEGSDGCWGDPMCNCASGPACFLGIPIVPEEPVKTGCEKWEAAS</sequence>
<organism evidence="1 2">
    <name type="scientific">Lentzea atacamensis</name>
    <dbReference type="NCBI Taxonomy" id="531938"/>
    <lineage>
        <taxon>Bacteria</taxon>
        <taxon>Bacillati</taxon>
        <taxon>Actinomycetota</taxon>
        <taxon>Actinomycetes</taxon>
        <taxon>Pseudonocardiales</taxon>
        <taxon>Pseudonocardiaceae</taxon>
        <taxon>Lentzea</taxon>
    </lineage>
</organism>
<reference evidence="1 2" key="1">
    <citation type="submission" date="2018-05" db="EMBL/GenBank/DDBJ databases">
        <title>Genomic Encyclopedia of Type Strains, Phase IV (KMG-IV): sequencing the most valuable type-strain genomes for metagenomic binning, comparative biology and taxonomic classification.</title>
        <authorList>
            <person name="Goeker M."/>
        </authorList>
    </citation>
    <scope>NUCLEOTIDE SEQUENCE [LARGE SCALE GENOMIC DNA]</scope>
    <source>
        <strain evidence="1 2">DSM 45480</strain>
    </source>
</reference>
<evidence type="ECO:0000313" key="1">
    <source>
        <dbReference type="EMBL" id="PWK81677.1"/>
    </source>
</evidence>
<comment type="caution">
    <text evidence="1">The sequence shown here is derived from an EMBL/GenBank/DDBJ whole genome shotgun (WGS) entry which is preliminary data.</text>
</comment>
<dbReference type="RefSeq" id="WP_109641155.1">
    <property type="nucleotide sequence ID" value="NZ_QGHB01000016.1"/>
</dbReference>
<accession>A0A316HNR1</accession>
<dbReference type="Proteomes" id="UP000246005">
    <property type="component" value="Unassembled WGS sequence"/>
</dbReference>